<dbReference type="AlphaFoldDB" id="A0A2Y9BMS7"/>
<dbReference type="PANTHER" id="PTHR30303:SF4">
    <property type="entry name" value="HYDROGENASE EXPRESSION_FORMATION PROTEIN HYPE"/>
    <property type="match status" value="1"/>
</dbReference>
<dbReference type="EMBL" id="QGDL01000011">
    <property type="protein sequence ID" value="PWJ27683.1"/>
    <property type="molecule type" value="Genomic_DNA"/>
</dbReference>
<protein>
    <submittedName>
        <fullName evidence="4">Hydrogenase maturation factor</fullName>
    </submittedName>
</protein>
<keyword evidence="5" id="KW-1185">Reference proteome</keyword>
<dbReference type="InterPro" id="IPR036921">
    <property type="entry name" value="PurM-like_N_sf"/>
</dbReference>
<organism evidence="4 5">
    <name type="scientific">Faecalicatena orotica</name>
    <dbReference type="NCBI Taxonomy" id="1544"/>
    <lineage>
        <taxon>Bacteria</taxon>
        <taxon>Bacillati</taxon>
        <taxon>Bacillota</taxon>
        <taxon>Clostridia</taxon>
        <taxon>Lachnospirales</taxon>
        <taxon>Lachnospiraceae</taxon>
        <taxon>Faecalicatena</taxon>
    </lineage>
</organism>
<sequence length="332" mass="35215">MKAGNISQTAWKRSVRRQLNSRREEALFTPSMEEPCTALRMADGGIVVTATADTSGNVPECADYAILKAVNDVASRGAEVIGVSVQLILPLSATEAQLKALAGSMDAVCMQAGIQLTCLKAETNPCVNQILTIATATGEAAGDSILRTEDAAAGQDILLCGHIALEGTLRILAEREEELSGRFVPSFIRQLKEQKKELFAAKAIAAAGKAGAAAIHQIGSGGILAALWELAEASGIGMETELSKISIRQETVEICEFYNLNPYQMTSAGSFLITAKNGDAVVKALEGAGARAVRLGVATDGNARVITSGEEQRYLDRPAPDELMLWRERNCH</sequence>
<feature type="domain" description="PurM-like C-terminal" evidence="3">
    <location>
        <begin position="153"/>
        <end position="303"/>
    </location>
</feature>
<dbReference type="PANTHER" id="PTHR30303">
    <property type="entry name" value="HYDROGENASE ISOENZYMES FORMATION PROTEIN HYPE"/>
    <property type="match status" value="1"/>
</dbReference>
<evidence type="ECO:0000259" key="2">
    <source>
        <dbReference type="Pfam" id="PF00586"/>
    </source>
</evidence>
<reference evidence="4 5" key="1">
    <citation type="submission" date="2018-05" db="EMBL/GenBank/DDBJ databases">
        <title>The Hungate 1000. A catalogue of reference genomes from the rumen microbiome.</title>
        <authorList>
            <person name="Kelly W."/>
        </authorList>
    </citation>
    <scope>NUCLEOTIDE SEQUENCE [LARGE SCALE GENOMIC DNA]</scope>
    <source>
        <strain evidence="4 5">NLAE-zl-C242</strain>
    </source>
</reference>
<dbReference type="InterPro" id="IPR010918">
    <property type="entry name" value="PurM-like_C_dom"/>
</dbReference>
<dbReference type="Proteomes" id="UP000245845">
    <property type="component" value="Unassembled WGS sequence"/>
</dbReference>
<dbReference type="InterPro" id="IPR036676">
    <property type="entry name" value="PurM-like_C_sf"/>
</dbReference>
<evidence type="ECO:0000313" key="4">
    <source>
        <dbReference type="EMBL" id="PWJ27683.1"/>
    </source>
</evidence>
<proteinExistence type="inferred from homology"/>
<dbReference type="OrthoDB" id="153904at2"/>
<dbReference type="Gene3D" id="3.90.650.10">
    <property type="entry name" value="PurM-like C-terminal domain"/>
    <property type="match status" value="1"/>
</dbReference>
<feature type="domain" description="PurM-like N-terminal" evidence="2">
    <location>
        <begin position="60"/>
        <end position="138"/>
    </location>
</feature>
<evidence type="ECO:0000313" key="5">
    <source>
        <dbReference type="Proteomes" id="UP000245845"/>
    </source>
</evidence>
<dbReference type="SUPFAM" id="SSF55326">
    <property type="entry name" value="PurM N-terminal domain-like"/>
    <property type="match status" value="1"/>
</dbReference>
<name>A0A2Y9BMS7_9FIRM</name>
<evidence type="ECO:0000256" key="1">
    <source>
        <dbReference type="ARBA" id="ARBA00006243"/>
    </source>
</evidence>
<dbReference type="Gene3D" id="3.30.1330.10">
    <property type="entry name" value="PurM-like, N-terminal domain"/>
    <property type="match status" value="1"/>
</dbReference>
<comment type="similarity">
    <text evidence="1">Belongs to the HypE family.</text>
</comment>
<gene>
    <name evidence="4" type="ORF">A8806_111119</name>
</gene>
<dbReference type="InterPro" id="IPR016188">
    <property type="entry name" value="PurM-like_N"/>
</dbReference>
<dbReference type="Pfam" id="PF00586">
    <property type="entry name" value="AIRS"/>
    <property type="match status" value="1"/>
</dbReference>
<dbReference type="SUPFAM" id="SSF56042">
    <property type="entry name" value="PurM C-terminal domain-like"/>
    <property type="match status" value="1"/>
</dbReference>
<comment type="caution">
    <text evidence="4">The sequence shown here is derived from an EMBL/GenBank/DDBJ whole genome shotgun (WGS) entry which is preliminary data.</text>
</comment>
<dbReference type="GO" id="GO:0051604">
    <property type="term" value="P:protein maturation"/>
    <property type="evidence" value="ECO:0007669"/>
    <property type="project" value="TreeGrafter"/>
</dbReference>
<dbReference type="Pfam" id="PF02769">
    <property type="entry name" value="AIRS_C"/>
    <property type="match status" value="1"/>
</dbReference>
<evidence type="ECO:0000259" key="3">
    <source>
        <dbReference type="Pfam" id="PF02769"/>
    </source>
</evidence>
<dbReference type="InterPro" id="IPR011854">
    <property type="entry name" value="HypE"/>
</dbReference>
<dbReference type="RefSeq" id="WP_109732495.1">
    <property type="nucleotide sequence ID" value="NZ_BAAACK010000005.1"/>
</dbReference>
<accession>A0A2Y9BMS7</accession>